<feature type="transmembrane region" description="Helical" evidence="7">
    <location>
        <begin position="106"/>
        <end position="127"/>
    </location>
</feature>
<evidence type="ECO:0000256" key="2">
    <source>
        <dbReference type="ARBA" id="ARBA00022692"/>
    </source>
</evidence>
<dbReference type="CDD" id="cd07440">
    <property type="entry name" value="RGS"/>
    <property type="match status" value="1"/>
</dbReference>
<feature type="compositionally biased region" description="Basic and acidic residues" evidence="6">
    <location>
        <begin position="499"/>
        <end position="511"/>
    </location>
</feature>
<dbReference type="SUPFAM" id="SSF48097">
    <property type="entry name" value="Regulator of G-protein signaling, RGS"/>
    <property type="match status" value="1"/>
</dbReference>
<protein>
    <recommendedName>
        <fullName evidence="8">RGS domain-containing protein</fullName>
    </recommendedName>
</protein>
<feature type="domain" description="RGS" evidence="8">
    <location>
        <begin position="280"/>
        <end position="392"/>
    </location>
</feature>
<dbReference type="Gene3D" id="1.10.167.10">
    <property type="entry name" value="Regulator of G-protein Signalling 4, domain 2"/>
    <property type="match status" value="1"/>
</dbReference>
<feature type="transmembrane region" description="Helical" evidence="7">
    <location>
        <begin position="42"/>
        <end position="65"/>
    </location>
</feature>
<dbReference type="GO" id="GO:0016020">
    <property type="term" value="C:membrane"/>
    <property type="evidence" value="ECO:0007669"/>
    <property type="project" value="UniProtKB-SubCell"/>
</dbReference>
<dbReference type="EMBL" id="JACBAE010001326">
    <property type="protein sequence ID" value="KAF7164852.1"/>
    <property type="molecule type" value="Genomic_DNA"/>
</dbReference>
<feature type="compositionally biased region" description="Basic and acidic residues" evidence="6">
    <location>
        <begin position="519"/>
        <end position="531"/>
    </location>
</feature>
<dbReference type="SMART" id="SM00315">
    <property type="entry name" value="RGS"/>
    <property type="match status" value="1"/>
</dbReference>
<name>A0A8H6Q2P8_9EURO</name>
<evidence type="ECO:0000256" key="5">
    <source>
        <dbReference type="ARBA" id="ARBA00038359"/>
    </source>
</evidence>
<accession>A0A8H6Q2P8</accession>
<evidence type="ECO:0000256" key="7">
    <source>
        <dbReference type="SAM" id="Phobius"/>
    </source>
</evidence>
<evidence type="ECO:0000313" key="10">
    <source>
        <dbReference type="Proteomes" id="UP000654922"/>
    </source>
</evidence>
<feature type="transmembrane region" description="Helical" evidence="7">
    <location>
        <begin position="189"/>
        <end position="210"/>
    </location>
</feature>
<gene>
    <name evidence="9" type="ORF">CNMCM5623_009279</name>
</gene>
<dbReference type="Pfam" id="PF20684">
    <property type="entry name" value="Fung_rhodopsin"/>
    <property type="match status" value="1"/>
</dbReference>
<dbReference type="OrthoDB" id="3897607at2759"/>
<dbReference type="Pfam" id="PF00615">
    <property type="entry name" value="RGS"/>
    <property type="match status" value="1"/>
</dbReference>
<sequence>MVTGRSEAILVVAAIFLWLSLSAGSLRCFVRFRLTHAAGRDDYLMVAAMFFNIGFGTSTILGATFGMGKKLVYFEESMGSFRNAMLVCDMNLEKIKRGADRPQCFWLGQLFYVFTSVIVRLSITITLMRLTVDNLHRSILFAATVLSIVAGTIFFFFTIFECTPVAYYWNRMTEEGHCMDFDVLLGIVYMYSAAAAVCDFTIGLLPIFMIGRLKMDRHTKMAVIGILSIGCLASTAVIVRIPFVHLSKSPEFLCSLYHVQPRLDDILNDVAPFPYTLGAFIAFLSEHQCLETVEFLLETERYRRIYHWLEHKTEACEAVRKAHLSGLWTRLINQYIRPHSEREINIPSDIRQQLLQQFHNRGDDPPPPELLDRVVNNIKELLRGSILIPFLRRSSTTARVQPLSMPSLNDSLPEAAVSSPSIADDIKVNRYPREDYPSYRGDGDAARRYGAYGDPASSSAEDDPAYTSSAMMSSASDRSDIQDFAFKGSGGTTNSRTRAVPDRPSRGDRKAHGWRKRFKEGLVKHLPRSSD</sequence>
<comment type="subcellular location">
    <subcellularLocation>
        <location evidence="1">Membrane</location>
        <topology evidence="1">Multi-pass membrane protein</topology>
    </subcellularLocation>
</comment>
<dbReference type="InterPro" id="IPR052337">
    <property type="entry name" value="SAT4-like"/>
</dbReference>
<dbReference type="AlphaFoldDB" id="A0A8H6Q2P8"/>
<dbReference type="Proteomes" id="UP000654922">
    <property type="component" value="Unassembled WGS sequence"/>
</dbReference>
<feature type="transmembrane region" description="Helical" evidence="7">
    <location>
        <begin position="6"/>
        <end position="30"/>
    </location>
</feature>
<comment type="similarity">
    <text evidence="5">Belongs to the SAT4 family.</text>
</comment>
<dbReference type="InterPro" id="IPR016137">
    <property type="entry name" value="RGS"/>
</dbReference>
<dbReference type="PANTHER" id="PTHR33048:SF140">
    <property type="entry name" value="ATPASE, PUTATIVE (EUROFUNG)-RELATED"/>
    <property type="match status" value="1"/>
</dbReference>
<evidence type="ECO:0000256" key="3">
    <source>
        <dbReference type="ARBA" id="ARBA00022989"/>
    </source>
</evidence>
<evidence type="ECO:0000256" key="1">
    <source>
        <dbReference type="ARBA" id="ARBA00004141"/>
    </source>
</evidence>
<dbReference type="PANTHER" id="PTHR33048">
    <property type="entry name" value="PTH11-LIKE INTEGRAL MEMBRANE PROTEIN (AFU_ORTHOLOGUE AFUA_5G11245)"/>
    <property type="match status" value="1"/>
</dbReference>
<keyword evidence="3 7" id="KW-1133">Transmembrane helix</keyword>
<feature type="region of interest" description="Disordered" evidence="6">
    <location>
        <begin position="426"/>
        <end position="531"/>
    </location>
</feature>
<comment type="caution">
    <text evidence="9">The sequence shown here is derived from an EMBL/GenBank/DDBJ whole genome shotgun (WGS) entry which is preliminary data.</text>
</comment>
<keyword evidence="4 7" id="KW-0472">Membrane</keyword>
<feature type="transmembrane region" description="Helical" evidence="7">
    <location>
        <begin position="139"/>
        <end position="169"/>
    </location>
</feature>
<keyword evidence="2 7" id="KW-0812">Transmembrane</keyword>
<evidence type="ECO:0000256" key="6">
    <source>
        <dbReference type="SAM" id="MobiDB-lite"/>
    </source>
</evidence>
<organism evidence="9 10">
    <name type="scientific">Aspergillus felis</name>
    <dbReference type="NCBI Taxonomy" id="1287682"/>
    <lineage>
        <taxon>Eukaryota</taxon>
        <taxon>Fungi</taxon>
        <taxon>Dikarya</taxon>
        <taxon>Ascomycota</taxon>
        <taxon>Pezizomycotina</taxon>
        <taxon>Eurotiomycetes</taxon>
        <taxon>Eurotiomycetidae</taxon>
        <taxon>Eurotiales</taxon>
        <taxon>Aspergillaceae</taxon>
        <taxon>Aspergillus</taxon>
        <taxon>Aspergillus subgen. Fumigati</taxon>
    </lineage>
</organism>
<dbReference type="InterPro" id="IPR036305">
    <property type="entry name" value="RGS_sf"/>
</dbReference>
<evidence type="ECO:0000256" key="4">
    <source>
        <dbReference type="ARBA" id="ARBA00023136"/>
    </source>
</evidence>
<evidence type="ECO:0000313" key="9">
    <source>
        <dbReference type="EMBL" id="KAF7164852.1"/>
    </source>
</evidence>
<dbReference type="InterPro" id="IPR044926">
    <property type="entry name" value="RGS_subdomain_2"/>
</dbReference>
<dbReference type="PROSITE" id="PS50132">
    <property type="entry name" value="RGS"/>
    <property type="match status" value="1"/>
</dbReference>
<reference evidence="9" key="1">
    <citation type="submission" date="2020-06" db="EMBL/GenBank/DDBJ databases">
        <title>Draft genome sequences of strains closely related to Aspergillus parafelis and Aspergillus hiratsukae.</title>
        <authorList>
            <person name="Dos Santos R.A.C."/>
            <person name="Rivero-Menendez O."/>
            <person name="Steenwyk J.L."/>
            <person name="Mead M.E."/>
            <person name="Goldman G.H."/>
            <person name="Alastruey-Izquierdo A."/>
            <person name="Rokas A."/>
        </authorList>
    </citation>
    <scope>NUCLEOTIDE SEQUENCE</scope>
    <source>
        <strain evidence="9">CNM-CM5623</strain>
    </source>
</reference>
<dbReference type="InterPro" id="IPR049326">
    <property type="entry name" value="Rhodopsin_dom_fungi"/>
</dbReference>
<feature type="transmembrane region" description="Helical" evidence="7">
    <location>
        <begin position="222"/>
        <end position="243"/>
    </location>
</feature>
<feature type="compositionally biased region" description="Basic and acidic residues" evidence="6">
    <location>
        <begin position="426"/>
        <end position="447"/>
    </location>
</feature>
<evidence type="ECO:0000259" key="8">
    <source>
        <dbReference type="PROSITE" id="PS50132"/>
    </source>
</evidence>
<proteinExistence type="inferred from homology"/>